<dbReference type="CDD" id="cd06089">
    <property type="entry name" value="KOW_RPL26"/>
    <property type="match status" value="1"/>
</dbReference>
<evidence type="ECO:0000256" key="1">
    <source>
        <dbReference type="ARBA" id="ARBA00010618"/>
    </source>
</evidence>
<evidence type="ECO:0000259" key="6">
    <source>
        <dbReference type="SMART" id="SM00739"/>
    </source>
</evidence>
<keyword evidence="5" id="KW-0699">rRNA-binding</keyword>
<dbReference type="SUPFAM" id="SSF50104">
    <property type="entry name" value="Translation proteins SH3-like domain"/>
    <property type="match status" value="1"/>
</dbReference>
<dbReference type="OrthoDB" id="9807419at2"/>
<evidence type="ECO:0000256" key="2">
    <source>
        <dbReference type="ARBA" id="ARBA00022980"/>
    </source>
</evidence>
<dbReference type="AlphaFoldDB" id="A0A1M6H7D9"/>
<keyword evidence="2 5" id="KW-0689">Ribosomal protein</keyword>
<dbReference type="GO" id="GO:0019843">
    <property type="term" value="F:rRNA binding"/>
    <property type="evidence" value="ECO:0007669"/>
    <property type="project" value="UniProtKB-UniRule"/>
</dbReference>
<evidence type="ECO:0000256" key="3">
    <source>
        <dbReference type="ARBA" id="ARBA00023274"/>
    </source>
</evidence>
<dbReference type="EMBL" id="FQYP01000006">
    <property type="protein sequence ID" value="SHJ18128.1"/>
    <property type="molecule type" value="Genomic_DNA"/>
</dbReference>
<dbReference type="GO" id="GO:0006412">
    <property type="term" value="P:translation"/>
    <property type="evidence" value="ECO:0007669"/>
    <property type="project" value="UniProtKB-UniRule"/>
</dbReference>
<keyword evidence="8" id="KW-1185">Reference proteome</keyword>
<organism evidence="7 8">
    <name type="scientific">Aquimarina spongiae</name>
    <dbReference type="NCBI Taxonomy" id="570521"/>
    <lineage>
        <taxon>Bacteria</taxon>
        <taxon>Pseudomonadati</taxon>
        <taxon>Bacteroidota</taxon>
        <taxon>Flavobacteriia</taxon>
        <taxon>Flavobacteriales</taxon>
        <taxon>Flavobacteriaceae</taxon>
        <taxon>Aquimarina</taxon>
    </lineage>
</organism>
<dbReference type="InterPro" id="IPR057264">
    <property type="entry name" value="Ribosomal_uL24_C"/>
</dbReference>
<dbReference type="NCBIfam" id="TIGR01079">
    <property type="entry name" value="rplX_bact"/>
    <property type="match status" value="1"/>
</dbReference>
<comment type="similarity">
    <text evidence="1 5">Belongs to the universal ribosomal protein uL24 family.</text>
</comment>
<evidence type="ECO:0000256" key="5">
    <source>
        <dbReference type="HAMAP-Rule" id="MF_01326"/>
    </source>
</evidence>
<comment type="subunit">
    <text evidence="5">Part of the 50S ribosomal subunit.</text>
</comment>
<evidence type="ECO:0000313" key="7">
    <source>
        <dbReference type="EMBL" id="SHJ18128.1"/>
    </source>
</evidence>
<dbReference type="GO" id="GO:0003735">
    <property type="term" value="F:structural constituent of ribosome"/>
    <property type="evidence" value="ECO:0007669"/>
    <property type="project" value="InterPro"/>
</dbReference>
<dbReference type="InterPro" id="IPR003256">
    <property type="entry name" value="Ribosomal_uL24"/>
</dbReference>
<dbReference type="HAMAP" id="MF_01326_B">
    <property type="entry name" value="Ribosomal_uL24_B"/>
    <property type="match status" value="1"/>
</dbReference>
<dbReference type="InterPro" id="IPR014722">
    <property type="entry name" value="Rib_uL2_dom2"/>
</dbReference>
<name>A0A1M6H7D9_9FLAO</name>
<dbReference type="PANTHER" id="PTHR12903">
    <property type="entry name" value="MITOCHONDRIAL RIBOSOMAL PROTEIN L24"/>
    <property type="match status" value="1"/>
</dbReference>
<protein>
    <recommendedName>
        <fullName evidence="4 5">Large ribosomal subunit protein uL24</fullName>
    </recommendedName>
</protein>
<dbReference type="InterPro" id="IPR005824">
    <property type="entry name" value="KOW"/>
</dbReference>
<dbReference type="GO" id="GO:0005840">
    <property type="term" value="C:ribosome"/>
    <property type="evidence" value="ECO:0007669"/>
    <property type="project" value="UniProtKB-KW"/>
</dbReference>
<comment type="function">
    <text evidence="5">One of two assembly initiator proteins, it binds directly to the 5'-end of the 23S rRNA, where it nucleates assembly of the 50S subunit.</text>
</comment>
<comment type="function">
    <text evidence="5">One of the proteins that surrounds the polypeptide exit tunnel on the outside of the subunit.</text>
</comment>
<keyword evidence="5" id="KW-0694">RNA-binding</keyword>
<dbReference type="Pfam" id="PF17136">
    <property type="entry name" value="ribosomal_L24"/>
    <property type="match status" value="1"/>
</dbReference>
<evidence type="ECO:0000313" key="8">
    <source>
        <dbReference type="Proteomes" id="UP000184432"/>
    </source>
</evidence>
<dbReference type="InterPro" id="IPR008991">
    <property type="entry name" value="Translation_prot_SH3-like_sf"/>
</dbReference>
<dbReference type="RefSeq" id="WP_073316859.1">
    <property type="nucleotide sequence ID" value="NZ_FQYP01000006.1"/>
</dbReference>
<dbReference type="Proteomes" id="UP000184432">
    <property type="component" value="Unassembled WGS sequence"/>
</dbReference>
<evidence type="ECO:0000256" key="4">
    <source>
        <dbReference type="ARBA" id="ARBA00035206"/>
    </source>
</evidence>
<dbReference type="STRING" id="570521.SAMN04488508_106115"/>
<feature type="domain" description="KOW" evidence="6">
    <location>
        <begin position="5"/>
        <end position="37"/>
    </location>
</feature>
<reference evidence="8" key="1">
    <citation type="submission" date="2016-11" db="EMBL/GenBank/DDBJ databases">
        <authorList>
            <person name="Varghese N."/>
            <person name="Submissions S."/>
        </authorList>
    </citation>
    <scope>NUCLEOTIDE SEQUENCE [LARGE SCALE GENOMIC DNA]</scope>
    <source>
        <strain evidence="8">DSM 22623</strain>
    </source>
</reference>
<keyword evidence="3 5" id="KW-0687">Ribonucleoprotein</keyword>
<dbReference type="InterPro" id="IPR041988">
    <property type="entry name" value="Ribosomal_uL24_KOW"/>
</dbReference>
<sequence>MTKLKIKTGDTVKVIAGAHKSTTDNAVTGKVLKVLREENKAIVEGVNIVKKHAKPSAQNPQGGIVEKEAPIHISNLSLMTSNGEATRVGYRMEGDKKVRFAKKSNEVI</sequence>
<dbReference type="Gene3D" id="2.30.30.30">
    <property type="match status" value="1"/>
</dbReference>
<proteinExistence type="inferred from homology"/>
<gene>
    <name evidence="5" type="primary">rplX</name>
    <name evidence="7" type="ORF">SAMN04488508_106115</name>
</gene>
<accession>A0A1M6H7D9</accession>
<dbReference type="GO" id="GO:1990904">
    <property type="term" value="C:ribonucleoprotein complex"/>
    <property type="evidence" value="ECO:0007669"/>
    <property type="project" value="UniProtKB-KW"/>
</dbReference>
<dbReference type="SMART" id="SM00739">
    <property type="entry name" value="KOW"/>
    <property type="match status" value="1"/>
</dbReference>